<evidence type="ECO:0000313" key="7">
    <source>
        <dbReference type="EMBL" id="RDC63489.1"/>
    </source>
</evidence>
<dbReference type="AlphaFoldDB" id="A0A369QKW7"/>
<proteinExistence type="predicted"/>
<dbReference type="InterPro" id="IPR016032">
    <property type="entry name" value="Sig_transdc_resp-reg_C-effctor"/>
</dbReference>
<keyword evidence="2" id="KW-0238">DNA-binding</keyword>
<dbReference type="SUPFAM" id="SSF52172">
    <property type="entry name" value="CheY-like"/>
    <property type="match status" value="1"/>
</dbReference>
<dbReference type="EMBL" id="QASA01000001">
    <property type="protein sequence ID" value="RDC63489.1"/>
    <property type="molecule type" value="Genomic_DNA"/>
</dbReference>
<accession>A0A369QKW7</accession>
<evidence type="ECO:0000256" key="2">
    <source>
        <dbReference type="ARBA" id="ARBA00023125"/>
    </source>
</evidence>
<evidence type="ECO:0000256" key="1">
    <source>
        <dbReference type="ARBA" id="ARBA00022553"/>
    </source>
</evidence>
<dbReference type="Proteomes" id="UP000253919">
    <property type="component" value="Unassembled WGS sequence"/>
</dbReference>
<keyword evidence="4" id="KW-0472">Membrane</keyword>
<dbReference type="PANTHER" id="PTHR43214:SF43">
    <property type="entry name" value="TWO-COMPONENT RESPONSE REGULATOR"/>
    <property type="match status" value="1"/>
</dbReference>
<evidence type="ECO:0000256" key="3">
    <source>
        <dbReference type="PROSITE-ProRule" id="PRU00169"/>
    </source>
</evidence>
<dbReference type="Gene3D" id="3.40.50.2300">
    <property type="match status" value="1"/>
</dbReference>
<name>A0A369QKW7_9BACT</name>
<dbReference type="Pfam" id="PF00196">
    <property type="entry name" value="GerE"/>
    <property type="match status" value="1"/>
</dbReference>
<sequence>MIHILLVDDHKIIRDGIKSLLKDEATIEVVGEASNAQELIEILPEKEVDVIIMDLNMPVMDGFEGTKYIKENHPDKKVLVLSMLDNENYISKVMDAGASGYILKNTGREEMIYAITTIAAGNLFICTEIALNLLKRVQSSTAKIENNGTRQPGDLSKREIEVLRLIAEGLTNAEIADKLFTSKRTIESHRQHLIEKTQAKNTAALVKFALEKGIID</sequence>
<dbReference type="InterPro" id="IPR001789">
    <property type="entry name" value="Sig_transdc_resp-reg_receiver"/>
</dbReference>
<evidence type="ECO:0000313" key="8">
    <source>
        <dbReference type="Proteomes" id="UP000253919"/>
    </source>
</evidence>
<dbReference type="PANTHER" id="PTHR43214">
    <property type="entry name" value="TWO-COMPONENT RESPONSE REGULATOR"/>
    <property type="match status" value="1"/>
</dbReference>
<dbReference type="SUPFAM" id="SSF46894">
    <property type="entry name" value="C-terminal effector domain of the bipartite response regulators"/>
    <property type="match status" value="1"/>
</dbReference>
<dbReference type="RefSeq" id="WP_115372779.1">
    <property type="nucleotide sequence ID" value="NZ_QASA01000001.1"/>
</dbReference>
<dbReference type="PRINTS" id="PR00038">
    <property type="entry name" value="HTHLUXR"/>
</dbReference>
<dbReference type="GO" id="GO:0003677">
    <property type="term" value="F:DNA binding"/>
    <property type="evidence" value="ECO:0007669"/>
    <property type="project" value="UniProtKB-KW"/>
</dbReference>
<dbReference type="CDD" id="cd06170">
    <property type="entry name" value="LuxR_C_like"/>
    <property type="match status" value="1"/>
</dbReference>
<feature type="transmembrane region" description="Helical" evidence="4">
    <location>
        <begin position="111"/>
        <end position="134"/>
    </location>
</feature>
<dbReference type="PROSITE" id="PS50043">
    <property type="entry name" value="HTH_LUXR_2"/>
    <property type="match status" value="1"/>
</dbReference>
<keyword evidence="4" id="KW-0812">Transmembrane</keyword>
<evidence type="ECO:0000259" key="6">
    <source>
        <dbReference type="PROSITE" id="PS50110"/>
    </source>
</evidence>
<feature type="domain" description="Response regulatory" evidence="6">
    <location>
        <begin position="3"/>
        <end position="119"/>
    </location>
</feature>
<evidence type="ECO:0000259" key="5">
    <source>
        <dbReference type="PROSITE" id="PS50043"/>
    </source>
</evidence>
<dbReference type="InterPro" id="IPR039420">
    <property type="entry name" value="WalR-like"/>
</dbReference>
<dbReference type="InterPro" id="IPR000792">
    <property type="entry name" value="Tscrpt_reg_LuxR_C"/>
</dbReference>
<evidence type="ECO:0000256" key="4">
    <source>
        <dbReference type="SAM" id="Phobius"/>
    </source>
</evidence>
<dbReference type="OrthoDB" id="9797341at2"/>
<dbReference type="SMART" id="SM00421">
    <property type="entry name" value="HTH_LUXR"/>
    <property type="match status" value="1"/>
</dbReference>
<dbReference type="CDD" id="cd17535">
    <property type="entry name" value="REC_NarL-like"/>
    <property type="match status" value="1"/>
</dbReference>
<comment type="caution">
    <text evidence="7">The sequence shown here is derived from an EMBL/GenBank/DDBJ whole genome shotgun (WGS) entry which is preliminary data.</text>
</comment>
<keyword evidence="4" id="KW-1133">Transmembrane helix</keyword>
<organism evidence="7 8">
    <name type="scientific">Adhaeribacter pallidiroseus</name>
    <dbReference type="NCBI Taxonomy" id="2072847"/>
    <lineage>
        <taxon>Bacteria</taxon>
        <taxon>Pseudomonadati</taxon>
        <taxon>Bacteroidota</taxon>
        <taxon>Cytophagia</taxon>
        <taxon>Cytophagales</taxon>
        <taxon>Hymenobacteraceae</taxon>
        <taxon>Adhaeribacter</taxon>
    </lineage>
</organism>
<dbReference type="Pfam" id="PF00072">
    <property type="entry name" value="Response_reg"/>
    <property type="match status" value="1"/>
</dbReference>
<dbReference type="SMART" id="SM00448">
    <property type="entry name" value="REC"/>
    <property type="match status" value="1"/>
</dbReference>
<dbReference type="InterPro" id="IPR011006">
    <property type="entry name" value="CheY-like_superfamily"/>
</dbReference>
<keyword evidence="1 3" id="KW-0597">Phosphoprotein</keyword>
<dbReference type="GO" id="GO:0000160">
    <property type="term" value="P:phosphorelay signal transduction system"/>
    <property type="evidence" value="ECO:0007669"/>
    <property type="project" value="InterPro"/>
</dbReference>
<protein>
    <submittedName>
        <fullName evidence="7">Chemotaxis response regulator protein-glutamate methylesterase</fullName>
    </submittedName>
</protein>
<dbReference type="PROSITE" id="PS50110">
    <property type="entry name" value="RESPONSE_REGULATORY"/>
    <property type="match status" value="1"/>
</dbReference>
<feature type="modified residue" description="4-aspartylphosphate" evidence="3">
    <location>
        <position position="54"/>
    </location>
</feature>
<gene>
    <name evidence="7" type="ORF">AHMF7616_02093</name>
</gene>
<feature type="domain" description="HTH luxR-type" evidence="5">
    <location>
        <begin position="148"/>
        <end position="213"/>
    </location>
</feature>
<reference evidence="7 8" key="1">
    <citation type="submission" date="2018-04" db="EMBL/GenBank/DDBJ databases">
        <title>Adhaeribacter sp. HMF7616 genome sequencing and assembly.</title>
        <authorList>
            <person name="Kang H."/>
            <person name="Kang J."/>
            <person name="Cha I."/>
            <person name="Kim H."/>
            <person name="Joh K."/>
        </authorList>
    </citation>
    <scope>NUCLEOTIDE SEQUENCE [LARGE SCALE GENOMIC DNA]</scope>
    <source>
        <strain evidence="7 8">HMF7616</strain>
    </source>
</reference>
<dbReference type="InterPro" id="IPR058245">
    <property type="entry name" value="NreC/VraR/RcsB-like_REC"/>
</dbReference>
<keyword evidence="8" id="KW-1185">Reference proteome</keyword>
<dbReference type="GO" id="GO:0006355">
    <property type="term" value="P:regulation of DNA-templated transcription"/>
    <property type="evidence" value="ECO:0007669"/>
    <property type="project" value="InterPro"/>
</dbReference>